<sequence length="320" mass="33988">MAIPNATPRVLVIGANGLLGRSLFREYTRRGTTVRAAKIEWSHLDRVAEDLRTAVAELLSASGDEPWRIVWAAGAGVTSTAQADLAAESRAQNVLITTITSLSANARAQGAVFYASSAGGVYAGSVEPPFSELTEPRPLAAYGHAKLIGERSFGHLSEAGVRVAVGRLANLYGPGQNLSKQQGLISQLSRAHHTGAPINVYVSLDTLRDYLYAEDAARLVIDFFDSVASRPVDTGTVTKILASGRSVSVAALLGEMNRIVRRQVPVVLAASPHSQQQARDLRLRSVVLPELDRRATTPLAVGVAATNADVGARFRMPSMG</sequence>
<dbReference type="Pfam" id="PF01370">
    <property type="entry name" value="Epimerase"/>
    <property type="match status" value="1"/>
</dbReference>
<feature type="domain" description="NAD-dependent epimerase/dehydratase" evidence="1">
    <location>
        <begin position="10"/>
        <end position="222"/>
    </location>
</feature>
<dbReference type="InterPro" id="IPR050177">
    <property type="entry name" value="Lipid_A_modif_metabolic_enz"/>
</dbReference>
<keyword evidence="3" id="KW-1185">Reference proteome</keyword>
<organism evidence="2 3">
    <name type="scientific">Sanguibacter gelidistatuariae</name>
    <dbReference type="NCBI Taxonomy" id="1814289"/>
    <lineage>
        <taxon>Bacteria</taxon>
        <taxon>Bacillati</taxon>
        <taxon>Actinomycetota</taxon>
        <taxon>Actinomycetes</taxon>
        <taxon>Micrococcales</taxon>
        <taxon>Sanguibacteraceae</taxon>
        <taxon>Sanguibacter</taxon>
    </lineage>
</organism>
<dbReference type="RefSeq" id="WP_175559191.1">
    <property type="nucleotide sequence ID" value="NZ_FMYH01000012.1"/>
</dbReference>
<evidence type="ECO:0000313" key="3">
    <source>
        <dbReference type="Proteomes" id="UP000199039"/>
    </source>
</evidence>
<dbReference type="AlphaFoldDB" id="A0A1G6XUU0"/>
<dbReference type="InterPro" id="IPR001509">
    <property type="entry name" value="Epimerase_deHydtase"/>
</dbReference>
<dbReference type="PANTHER" id="PTHR43245:SF13">
    <property type="entry name" value="UDP-D-APIOSE_UDP-D-XYLOSE SYNTHASE 2"/>
    <property type="match status" value="1"/>
</dbReference>
<evidence type="ECO:0000259" key="1">
    <source>
        <dbReference type="Pfam" id="PF01370"/>
    </source>
</evidence>
<dbReference type="STRING" id="1814289.SAMN05216410_0215"/>
<accession>A0A1G6XUU0</accession>
<dbReference type="InterPro" id="IPR036291">
    <property type="entry name" value="NAD(P)-bd_dom_sf"/>
</dbReference>
<gene>
    <name evidence="2" type="ORF">SAMN05216410_0215</name>
</gene>
<dbReference type="EMBL" id="FMYH01000012">
    <property type="protein sequence ID" value="SDD81900.1"/>
    <property type="molecule type" value="Genomic_DNA"/>
</dbReference>
<dbReference type="Proteomes" id="UP000199039">
    <property type="component" value="Unassembled WGS sequence"/>
</dbReference>
<evidence type="ECO:0000313" key="2">
    <source>
        <dbReference type="EMBL" id="SDD81900.1"/>
    </source>
</evidence>
<dbReference type="PANTHER" id="PTHR43245">
    <property type="entry name" value="BIFUNCTIONAL POLYMYXIN RESISTANCE PROTEIN ARNA"/>
    <property type="match status" value="1"/>
</dbReference>
<dbReference type="SUPFAM" id="SSF51735">
    <property type="entry name" value="NAD(P)-binding Rossmann-fold domains"/>
    <property type="match status" value="1"/>
</dbReference>
<name>A0A1G6XUU0_9MICO</name>
<reference evidence="2 3" key="1">
    <citation type="submission" date="2016-09" db="EMBL/GenBank/DDBJ databases">
        <authorList>
            <person name="Capua I."/>
            <person name="De Benedictis P."/>
            <person name="Joannis T."/>
            <person name="Lombin L.H."/>
            <person name="Cattoli G."/>
        </authorList>
    </citation>
    <scope>NUCLEOTIDE SEQUENCE [LARGE SCALE GENOMIC DNA]</scope>
    <source>
        <strain evidence="2 3">ISLP-3</strain>
    </source>
</reference>
<dbReference type="Gene3D" id="3.40.50.720">
    <property type="entry name" value="NAD(P)-binding Rossmann-like Domain"/>
    <property type="match status" value="1"/>
</dbReference>
<protein>
    <submittedName>
        <fullName evidence="2">UDP-glucose 4-epimerase</fullName>
    </submittedName>
</protein>
<proteinExistence type="predicted"/>